<dbReference type="PANTHER" id="PTHR23504:SF17">
    <property type="entry name" value="MAJOR FACILITATOR SUPERFAMILY (MFS) PROFILE DOMAIN-CONTAINING PROTEIN"/>
    <property type="match status" value="1"/>
</dbReference>
<evidence type="ECO:0000313" key="9">
    <source>
        <dbReference type="Proteomes" id="UP000007148"/>
    </source>
</evidence>
<dbReference type="GO" id="GO:0022857">
    <property type="term" value="F:transmembrane transporter activity"/>
    <property type="evidence" value="ECO:0007669"/>
    <property type="project" value="InterPro"/>
</dbReference>
<dbReference type="HOGENOM" id="CLU_008983_0_0_1"/>
<dbReference type="OrthoDB" id="10262656at2759"/>
<feature type="transmembrane region" description="Helical" evidence="7">
    <location>
        <begin position="594"/>
        <end position="613"/>
    </location>
</feature>
<evidence type="ECO:0000256" key="5">
    <source>
        <dbReference type="ARBA" id="ARBA00023136"/>
    </source>
</evidence>
<feature type="transmembrane region" description="Helical" evidence="7">
    <location>
        <begin position="132"/>
        <end position="154"/>
    </location>
</feature>
<evidence type="ECO:0000256" key="7">
    <source>
        <dbReference type="SAM" id="Phobius"/>
    </source>
</evidence>
<gene>
    <name evidence="8" type="ORF">PIIN_00676</name>
</gene>
<feature type="region of interest" description="Disordered" evidence="6">
    <location>
        <begin position="354"/>
        <end position="408"/>
    </location>
</feature>
<feature type="transmembrane region" description="Helical" evidence="7">
    <location>
        <begin position="90"/>
        <end position="112"/>
    </location>
</feature>
<dbReference type="SUPFAM" id="SSF103473">
    <property type="entry name" value="MFS general substrate transporter"/>
    <property type="match status" value="2"/>
</dbReference>
<feature type="transmembrane region" description="Helical" evidence="7">
    <location>
        <begin position="671"/>
        <end position="694"/>
    </location>
</feature>
<comment type="subcellular location">
    <subcellularLocation>
        <location evidence="1">Membrane</location>
        <topology evidence="1">Multi-pass membrane protein</topology>
    </subcellularLocation>
</comment>
<dbReference type="InterPro" id="IPR001958">
    <property type="entry name" value="Tet-R_TetA/multi-R_MdtG-like"/>
</dbReference>
<dbReference type="Gene3D" id="1.20.1250.20">
    <property type="entry name" value="MFS general substrate transporter like domains"/>
    <property type="match status" value="2"/>
</dbReference>
<feature type="transmembrane region" description="Helical" evidence="7">
    <location>
        <begin position="639"/>
        <end position="659"/>
    </location>
</feature>
<name>G4U2W6_SERID</name>
<feature type="region of interest" description="Disordered" evidence="6">
    <location>
        <begin position="1"/>
        <end position="73"/>
    </location>
</feature>
<dbReference type="OMA" id="NVDNEDP"/>
<keyword evidence="9" id="KW-1185">Reference proteome</keyword>
<evidence type="ECO:0000256" key="4">
    <source>
        <dbReference type="ARBA" id="ARBA00022989"/>
    </source>
</evidence>
<organism evidence="8 9">
    <name type="scientific">Serendipita indica (strain DSM 11827)</name>
    <name type="common">Root endophyte fungus</name>
    <name type="synonym">Piriformospora indica</name>
    <dbReference type="NCBI Taxonomy" id="1109443"/>
    <lineage>
        <taxon>Eukaryota</taxon>
        <taxon>Fungi</taxon>
        <taxon>Dikarya</taxon>
        <taxon>Basidiomycota</taxon>
        <taxon>Agaricomycotina</taxon>
        <taxon>Agaricomycetes</taxon>
        <taxon>Sebacinales</taxon>
        <taxon>Serendipitaceae</taxon>
        <taxon>Serendipita</taxon>
    </lineage>
</organism>
<keyword evidence="5 7" id="KW-0472">Membrane</keyword>
<feature type="region of interest" description="Disordered" evidence="6">
    <location>
        <begin position="473"/>
        <end position="513"/>
    </location>
</feature>
<dbReference type="Pfam" id="PF07690">
    <property type="entry name" value="MFS_1"/>
    <property type="match status" value="1"/>
</dbReference>
<keyword evidence="3 7" id="KW-0812">Transmembrane</keyword>
<feature type="transmembrane region" description="Helical" evidence="7">
    <location>
        <begin position="714"/>
        <end position="734"/>
    </location>
</feature>
<reference evidence="8 9" key="1">
    <citation type="journal article" date="2011" name="PLoS Pathog.">
        <title>Endophytic Life Strategies Decoded by Genome and Transcriptome Analyses of the Mutualistic Root Symbiont Piriformospora indica.</title>
        <authorList>
            <person name="Zuccaro A."/>
            <person name="Lahrmann U."/>
            <person name="Guldener U."/>
            <person name="Langen G."/>
            <person name="Pfiffi S."/>
            <person name="Biedenkopf D."/>
            <person name="Wong P."/>
            <person name="Samans B."/>
            <person name="Grimm C."/>
            <person name="Basiewicz M."/>
            <person name="Murat C."/>
            <person name="Martin F."/>
            <person name="Kogel K.H."/>
        </authorList>
    </citation>
    <scope>NUCLEOTIDE SEQUENCE [LARGE SCALE GENOMIC DNA]</scope>
    <source>
        <strain evidence="8 9">DSM 11827</strain>
    </source>
</reference>
<evidence type="ECO:0000256" key="1">
    <source>
        <dbReference type="ARBA" id="ARBA00004141"/>
    </source>
</evidence>
<protein>
    <submittedName>
        <fullName evidence="8">Related to E.coli tetracycline resistance protein TCR1</fullName>
    </submittedName>
</protein>
<dbReference type="AlphaFoldDB" id="G4U2W6"/>
<feature type="transmembrane region" description="Helical" evidence="7">
    <location>
        <begin position="166"/>
        <end position="184"/>
    </location>
</feature>
<evidence type="ECO:0000313" key="8">
    <source>
        <dbReference type="EMBL" id="CCA77962.1"/>
    </source>
</evidence>
<keyword evidence="2" id="KW-0813">Transport</keyword>
<evidence type="ECO:0000256" key="3">
    <source>
        <dbReference type="ARBA" id="ARBA00022692"/>
    </source>
</evidence>
<feature type="transmembrane region" description="Helical" evidence="7">
    <location>
        <begin position="265"/>
        <end position="290"/>
    </location>
</feature>
<dbReference type="InterPro" id="IPR011701">
    <property type="entry name" value="MFS"/>
</dbReference>
<evidence type="ECO:0000256" key="2">
    <source>
        <dbReference type="ARBA" id="ARBA00022448"/>
    </source>
</evidence>
<dbReference type="EMBL" id="CAFZ01001878">
    <property type="protein sequence ID" value="CCA77962.1"/>
    <property type="molecule type" value="Genomic_DNA"/>
</dbReference>
<dbReference type="eggNOG" id="KOG2615">
    <property type="taxonomic scope" value="Eukaryota"/>
</dbReference>
<feature type="transmembrane region" description="Helical" evidence="7">
    <location>
        <begin position="190"/>
        <end position="211"/>
    </location>
</feature>
<dbReference type="InterPro" id="IPR036259">
    <property type="entry name" value="MFS_trans_sf"/>
</dbReference>
<accession>G4U2W6</accession>
<dbReference type="Proteomes" id="UP000007148">
    <property type="component" value="Unassembled WGS sequence"/>
</dbReference>
<proteinExistence type="predicted"/>
<sequence length="788" mass="84828">MSGRNAKTGPGHIPLPPSGWNEDSALLTDTPSSHSRDPSPFPQPVFSPPQWNQQDSIPNMYTGDEPPEIPDKVPIPVALPMSSAAGVTPLPLLPMTVLSIMMLGEFLSANVSSPWVLFMVQSFHISDDDAEVGYWTGVLCSMFFITQFATSLLWATVAEKHGRRTVLIVSLLGMAITCTLFGTSRSYSEAIVIRLLQGVFGGAVGVGRGSVASVTDLTNEGRAYAIMGFAWGLGGVAGAIVGGLFESPAKNWPQFFGHVQLFIDYPYLLPCAVASSVTLLGAFLALFLGYDGGPREGAIKLSPDKENLPLPLSTVEEEEPITPPPAAPAGIVANLKHKVSRRFSDALARRVFDGPSASPRSGVALLSPLTPANQPQPKPRTMSRTSKVNGSAYGYSGRRGSRVDSTNRRPSFVSTLRRRRFTNTAEDRPGTPASFAQRLLLANEMNATSLADLWVQAAINVDNEEVFETDSESAMSDIEEGPSRLPVASTSLDSDETARGRHRPSMASTSSRPFGGLHRLGLTALTPARRPSSGSMVPAIFSHTGVRTPPNITAVSTPGHHTPEPMQLETTTLSPIAESRPISQLVEEKLPSTWSMLPMLIILQYGLLALHTTTHDQVFYLYLVSNYKTGGLELTPGHFAQLIAMMCLVQIVYQFYLYPNIGPPRGRFSHLAMFRIGSFLFIPAYLTVVLYRNFASPGPGNNFLVMSSLAVSTAIRYCGTTFAYTSVSILLNYMTPPPIVGLANGLAQSIVSLARFFGPIIGGYLWSSSVQDGPSGYGFGFSFAPRCA</sequence>
<evidence type="ECO:0000256" key="6">
    <source>
        <dbReference type="SAM" id="MobiDB-lite"/>
    </source>
</evidence>
<comment type="caution">
    <text evidence="8">The sequence shown here is derived from an EMBL/GenBank/DDBJ whole genome shotgun (WGS) entry which is preliminary data.</text>
</comment>
<keyword evidence="4 7" id="KW-1133">Transmembrane helix</keyword>
<dbReference type="PRINTS" id="PR01035">
    <property type="entry name" value="TCRTETA"/>
</dbReference>
<dbReference type="GO" id="GO:0016020">
    <property type="term" value="C:membrane"/>
    <property type="evidence" value="ECO:0007669"/>
    <property type="project" value="UniProtKB-SubCell"/>
</dbReference>
<feature type="transmembrane region" description="Helical" evidence="7">
    <location>
        <begin position="223"/>
        <end position="245"/>
    </location>
</feature>
<dbReference type="PANTHER" id="PTHR23504">
    <property type="entry name" value="MAJOR FACILITATOR SUPERFAMILY DOMAIN-CONTAINING PROTEIN 10"/>
    <property type="match status" value="1"/>
</dbReference>
<dbReference type="InParanoid" id="G4U2W6"/>